<sequence>MISEPELVGGTVVPAPRTGDVVAGGAGSSDGPPPTAPARSRRPWLWALGGAVAASAVWAGGLYAYEHRAADLGGYRVSRNLCLDAEFMALGGALGSKNKKEITTSVAEHVTLDRSYCDFQLGRKSDGLDYGVSITYKLHKETDPEAEFDALHLPAAGDGDLRRAERVEGIGERAYVLVPAEEFPVLELVVLDGRAVFRVDVSFPYDDTTIENGAERQRGVQALLSLKDHVMADTQALMDELRRPV</sequence>
<dbReference type="EMBL" id="JBBKAI010000002">
    <property type="protein sequence ID" value="MEJ8659476.1"/>
    <property type="molecule type" value="Genomic_DNA"/>
</dbReference>
<name>A0ACC6QMI2_9ACTN</name>
<comment type="caution">
    <text evidence="1">The sequence shown here is derived from an EMBL/GenBank/DDBJ whole genome shotgun (WGS) entry which is preliminary data.</text>
</comment>
<protein>
    <submittedName>
        <fullName evidence="1">Uncharacterized protein</fullName>
    </submittedName>
</protein>
<evidence type="ECO:0000313" key="2">
    <source>
        <dbReference type="Proteomes" id="UP001375539"/>
    </source>
</evidence>
<dbReference type="Proteomes" id="UP001375539">
    <property type="component" value="Unassembled WGS sequence"/>
</dbReference>
<reference evidence="1" key="1">
    <citation type="submission" date="2024-03" db="EMBL/GenBank/DDBJ databases">
        <title>Novel Streptomyces species of biotechnological and ecological value are a feature of Machair soil.</title>
        <authorList>
            <person name="Prole J.R."/>
            <person name="Goodfellow M."/>
            <person name="Allenby N."/>
            <person name="Ward A.C."/>
        </authorList>
    </citation>
    <scope>NUCLEOTIDE SEQUENCE</scope>
    <source>
        <strain evidence="1">MS1.AVA.4</strain>
    </source>
</reference>
<proteinExistence type="predicted"/>
<accession>A0ACC6QMI2</accession>
<evidence type="ECO:0000313" key="1">
    <source>
        <dbReference type="EMBL" id="MEJ8659476.1"/>
    </source>
</evidence>
<gene>
    <name evidence="1" type="ORF">WKI58_23630</name>
</gene>
<keyword evidence="2" id="KW-1185">Reference proteome</keyword>
<organism evidence="1 2">
    <name type="scientific">Streptomyces pratisoli</name>
    <dbReference type="NCBI Taxonomy" id="3139917"/>
    <lineage>
        <taxon>Bacteria</taxon>
        <taxon>Bacillati</taxon>
        <taxon>Actinomycetota</taxon>
        <taxon>Actinomycetes</taxon>
        <taxon>Kitasatosporales</taxon>
        <taxon>Streptomycetaceae</taxon>
        <taxon>Streptomyces</taxon>
    </lineage>
</organism>